<gene>
    <name evidence="8" type="ORF">SAMN02745217_01351</name>
</gene>
<evidence type="ECO:0000256" key="3">
    <source>
        <dbReference type="ARBA" id="ARBA00022576"/>
    </source>
</evidence>
<evidence type="ECO:0000256" key="1">
    <source>
        <dbReference type="ARBA" id="ARBA00001933"/>
    </source>
</evidence>
<dbReference type="EMBL" id="FRFD01000004">
    <property type="protein sequence ID" value="SHO46968.1"/>
    <property type="molecule type" value="Genomic_DNA"/>
</dbReference>
<comment type="cofactor">
    <cofactor evidence="1 6">
        <name>pyridoxal 5'-phosphate</name>
        <dbReference type="ChEBI" id="CHEBI:597326"/>
    </cofactor>
</comment>
<dbReference type="FunFam" id="3.40.640.10:FF:000033">
    <property type="entry name" value="Aspartate aminotransferase"/>
    <property type="match status" value="1"/>
</dbReference>
<dbReference type="GO" id="GO:0008483">
    <property type="term" value="F:transaminase activity"/>
    <property type="evidence" value="ECO:0007669"/>
    <property type="project" value="UniProtKB-KW"/>
</dbReference>
<keyword evidence="5" id="KW-0663">Pyridoxal phosphate</keyword>
<dbReference type="Gene3D" id="3.40.640.10">
    <property type="entry name" value="Type I PLP-dependent aspartate aminotransferase-like (Major domain)"/>
    <property type="match status" value="1"/>
</dbReference>
<sequence length="402" mass="44771">MRTDYDSNSDSMRVKKVEPSLIRTVLNRVDELRKEGKEIIALSAGEPDFHTPEDIKAATIEAIRDNFTHYSSNRGYEPLREKLAEKIKQETGVLYDFRTEILVTSSGAEAINNTLLALIDEGDEVILFSPAFVNYENMVKISGGVPVIIDLKKESGFQIDAEEVRRHISDKTRLLVINNPNNPTGAVYGKRVLEELSELADRHNFLIVSDEMYSSLLYEGTEFYSIASFPGMKERSVVINGFSKTYAMTGWRLGYLTAEERKAGAILKIHQYSTTCSPTFIQIGAARGMDTGRTKAEVAFMKESFAKRRDLLIKGLDSIKGLSYIVPKGAFYLMVDVSKTGLTGMGYAGKLLEEEQVAVIPAVGLGKNCSEFIRISFAASEENIGRALVRMKEFTHKLIAAE</sequence>
<dbReference type="InterPro" id="IPR015422">
    <property type="entry name" value="PyrdxlP-dep_Trfase_small"/>
</dbReference>
<evidence type="ECO:0000256" key="2">
    <source>
        <dbReference type="ARBA" id="ARBA00007441"/>
    </source>
</evidence>
<dbReference type="Proteomes" id="UP000184612">
    <property type="component" value="Unassembled WGS sequence"/>
</dbReference>
<protein>
    <recommendedName>
        <fullName evidence="6">Aminotransferase</fullName>
        <ecNumber evidence="6">2.6.1.-</ecNumber>
    </recommendedName>
</protein>
<organism evidence="8 9">
    <name type="scientific">Anaerocolumna xylanovorans DSM 12503</name>
    <dbReference type="NCBI Taxonomy" id="1121345"/>
    <lineage>
        <taxon>Bacteria</taxon>
        <taxon>Bacillati</taxon>
        <taxon>Bacillota</taxon>
        <taxon>Clostridia</taxon>
        <taxon>Lachnospirales</taxon>
        <taxon>Lachnospiraceae</taxon>
        <taxon>Anaerocolumna</taxon>
    </lineage>
</organism>
<accession>A0A1M7Y3Z5</accession>
<dbReference type="InterPro" id="IPR004839">
    <property type="entry name" value="Aminotransferase_I/II_large"/>
</dbReference>
<reference evidence="8 9" key="1">
    <citation type="submission" date="2016-12" db="EMBL/GenBank/DDBJ databases">
        <authorList>
            <person name="Song W.-J."/>
            <person name="Kurnit D.M."/>
        </authorList>
    </citation>
    <scope>NUCLEOTIDE SEQUENCE [LARGE SCALE GENOMIC DNA]</scope>
    <source>
        <strain evidence="8 9">DSM 12503</strain>
    </source>
</reference>
<dbReference type="PANTHER" id="PTHR46383">
    <property type="entry name" value="ASPARTATE AMINOTRANSFERASE"/>
    <property type="match status" value="1"/>
</dbReference>
<evidence type="ECO:0000256" key="6">
    <source>
        <dbReference type="RuleBase" id="RU000481"/>
    </source>
</evidence>
<dbReference type="AlphaFoldDB" id="A0A1M7Y3Z5"/>
<dbReference type="PANTHER" id="PTHR46383:SF1">
    <property type="entry name" value="ASPARTATE AMINOTRANSFERASE"/>
    <property type="match status" value="1"/>
</dbReference>
<dbReference type="EC" id="2.6.1.-" evidence="6"/>
<dbReference type="STRING" id="1121345.SAMN02745217_01351"/>
<proteinExistence type="inferred from homology"/>
<evidence type="ECO:0000313" key="8">
    <source>
        <dbReference type="EMBL" id="SHO46968.1"/>
    </source>
</evidence>
<dbReference type="PROSITE" id="PS00105">
    <property type="entry name" value="AA_TRANSFER_CLASS_1"/>
    <property type="match status" value="1"/>
</dbReference>
<dbReference type="GO" id="GO:0006520">
    <property type="term" value="P:amino acid metabolic process"/>
    <property type="evidence" value="ECO:0007669"/>
    <property type="project" value="InterPro"/>
</dbReference>
<evidence type="ECO:0000256" key="4">
    <source>
        <dbReference type="ARBA" id="ARBA00022679"/>
    </source>
</evidence>
<feature type="domain" description="Aminotransferase class I/classII large" evidence="7">
    <location>
        <begin position="38"/>
        <end position="389"/>
    </location>
</feature>
<dbReference type="InterPro" id="IPR004838">
    <property type="entry name" value="NHTrfase_class1_PyrdxlP-BS"/>
</dbReference>
<evidence type="ECO:0000259" key="7">
    <source>
        <dbReference type="Pfam" id="PF00155"/>
    </source>
</evidence>
<evidence type="ECO:0000313" key="9">
    <source>
        <dbReference type="Proteomes" id="UP000184612"/>
    </source>
</evidence>
<keyword evidence="4 6" id="KW-0808">Transferase</keyword>
<keyword evidence="9" id="KW-1185">Reference proteome</keyword>
<dbReference type="RefSeq" id="WP_242952338.1">
    <property type="nucleotide sequence ID" value="NZ_FRFD01000004.1"/>
</dbReference>
<dbReference type="InterPro" id="IPR015424">
    <property type="entry name" value="PyrdxlP-dep_Trfase"/>
</dbReference>
<comment type="similarity">
    <text evidence="2 6">Belongs to the class-I pyridoxal-phosphate-dependent aminotransferase family.</text>
</comment>
<dbReference type="SUPFAM" id="SSF53383">
    <property type="entry name" value="PLP-dependent transferases"/>
    <property type="match status" value="1"/>
</dbReference>
<dbReference type="GO" id="GO:0030170">
    <property type="term" value="F:pyridoxal phosphate binding"/>
    <property type="evidence" value="ECO:0007669"/>
    <property type="project" value="InterPro"/>
</dbReference>
<dbReference type="Gene3D" id="3.90.1150.10">
    <property type="entry name" value="Aspartate Aminotransferase, domain 1"/>
    <property type="match status" value="1"/>
</dbReference>
<dbReference type="InterPro" id="IPR050596">
    <property type="entry name" value="AspAT/PAT-like"/>
</dbReference>
<dbReference type="CDD" id="cd00609">
    <property type="entry name" value="AAT_like"/>
    <property type="match status" value="1"/>
</dbReference>
<keyword evidence="3 6" id="KW-0032">Aminotransferase</keyword>
<dbReference type="Pfam" id="PF00155">
    <property type="entry name" value="Aminotran_1_2"/>
    <property type="match status" value="1"/>
</dbReference>
<dbReference type="InterPro" id="IPR015421">
    <property type="entry name" value="PyrdxlP-dep_Trfase_major"/>
</dbReference>
<name>A0A1M7Y3Z5_9FIRM</name>
<evidence type="ECO:0000256" key="5">
    <source>
        <dbReference type="ARBA" id="ARBA00022898"/>
    </source>
</evidence>